<dbReference type="InterPro" id="IPR046373">
    <property type="entry name" value="Acyl-CoA_Oxase/DH_mid-dom_sf"/>
</dbReference>
<keyword evidence="11" id="KW-1185">Reference proteome</keyword>
<evidence type="ECO:0000256" key="3">
    <source>
        <dbReference type="ARBA" id="ARBA00022617"/>
    </source>
</evidence>
<dbReference type="SUPFAM" id="SSF47203">
    <property type="entry name" value="Acyl-CoA dehydrogenase C-terminal domain-like"/>
    <property type="match status" value="1"/>
</dbReference>
<reference evidence="10 11" key="1">
    <citation type="journal article" date="2016" name="Proc. Natl. Acad. Sci. U.S.A.">
        <title>Comparative genomics of biotechnologically important yeasts.</title>
        <authorList>
            <person name="Riley R."/>
            <person name="Haridas S."/>
            <person name="Wolfe K.H."/>
            <person name="Lopes M.R."/>
            <person name="Hittinger C.T."/>
            <person name="Goeker M."/>
            <person name="Salamov A.A."/>
            <person name="Wisecaver J.H."/>
            <person name="Long T.M."/>
            <person name="Calvey C.H."/>
            <person name="Aerts A.L."/>
            <person name="Barry K.W."/>
            <person name="Choi C."/>
            <person name="Clum A."/>
            <person name="Coughlan A.Y."/>
            <person name="Deshpande S."/>
            <person name="Douglass A.P."/>
            <person name="Hanson S.J."/>
            <person name="Klenk H.-P."/>
            <person name="LaButti K.M."/>
            <person name="Lapidus A."/>
            <person name="Lindquist E.A."/>
            <person name="Lipzen A.M."/>
            <person name="Meier-Kolthoff J.P."/>
            <person name="Ohm R.A."/>
            <person name="Otillar R.P."/>
            <person name="Pangilinan J.L."/>
            <person name="Peng Y."/>
            <person name="Rokas A."/>
            <person name="Rosa C.A."/>
            <person name="Scheuner C."/>
            <person name="Sibirny A.A."/>
            <person name="Slot J.C."/>
            <person name="Stielow J.B."/>
            <person name="Sun H."/>
            <person name="Kurtzman C.P."/>
            <person name="Blackwell M."/>
            <person name="Grigoriev I.V."/>
            <person name="Jeffries T.W."/>
        </authorList>
    </citation>
    <scope>NUCLEOTIDE SEQUENCE [LARGE SCALE GENOMIC DNA]</scope>
    <source>
        <strain evidence="10 11">DSM 6958</strain>
    </source>
</reference>
<evidence type="ECO:0000256" key="7">
    <source>
        <dbReference type="ARBA" id="ARBA00023002"/>
    </source>
</evidence>
<dbReference type="PANTHER" id="PTHR48083:SF28">
    <property type="entry name" value="ACYL-COA DEHYDROGENASE FAMILY PROTEIN (AFU_ORTHOLOGUE AFUA_6G10880)-RELATED"/>
    <property type="match status" value="1"/>
</dbReference>
<dbReference type="PANTHER" id="PTHR48083">
    <property type="entry name" value="MEDIUM-CHAIN SPECIFIC ACYL-COA DEHYDROGENASE, MITOCHONDRIAL-RELATED"/>
    <property type="match status" value="1"/>
</dbReference>
<dbReference type="SUPFAM" id="SSF56645">
    <property type="entry name" value="Acyl-CoA dehydrogenase NM domain-like"/>
    <property type="match status" value="1"/>
</dbReference>
<dbReference type="SUPFAM" id="SSF55856">
    <property type="entry name" value="Cytochrome b5-like heme/steroid binding domain"/>
    <property type="match status" value="1"/>
</dbReference>
<dbReference type="InterPro" id="IPR001199">
    <property type="entry name" value="Cyt_B5-like_heme/steroid-bd"/>
</dbReference>
<evidence type="ECO:0000256" key="8">
    <source>
        <dbReference type="ARBA" id="ARBA00023004"/>
    </source>
</evidence>
<dbReference type="Gene3D" id="3.10.120.10">
    <property type="entry name" value="Cytochrome b5-like heme/steroid binding domain"/>
    <property type="match status" value="1"/>
</dbReference>
<keyword evidence="6" id="KW-0274">FAD</keyword>
<name>A0A1E3PQ18_9ASCO</name>
<evidence type="ECO:0000313" key="11">
    <source>
        <dbReference type="Proteomes" id="UP000095009"/>
    </source>
</evidence>
<evidence type="ECO:0000256" key="6">
    <source>
        <dbReference type="ARBA" id="ARBA00022827"/>
    </source>
</evidence>
<dbReference type="GO" id="GO:0003995">
    <property type="term" value="F:acyl-CoA dehydrogenase activity"/>
    <property type="evidence" value="ECO:0007669"/>
    <property type="project" value="TreeGrafter"/>
</dbReference>
<dbReference type="PROSITE" id="PS50255">
    <property type="entry name" value="CYTOCHROME_B5_2"/>
    <property type="match status" value="1"/>
</dbReference>
<dbReference type="FunFam" id="2.40.110.10:FF:000002">
    <property type="entry name" value="Acyl-CoA dehydrogenase fadE12"/>
    <property type="match status" value="1"/>
</dbReference>
<keyword evidence="4" id="KW-0285">Flavoprotein</keyword>
<sequence>MTSDSKPKTFTLEEVSTHNSSESLWIAIDGEVFDVTEFQSTHPGGKKILQKVAGKDATKFFHKYHDVEKVMGQVGFKFKIGSLESNATSGNLGPNHTVSETPSIQTSSTLALRSSPFTSVLAEVKNSALEESETLFEPFGDNVPYADPSWYQGYHSPYYKASHAALRKEVRDWVEEKLMPFVDSWDEEKTVPAEIYKEMGVRGYLAGCIGVSYPKEYTNKRVKSVPVEEWDAFHELIITDEITRAGSGGLIWNLLGGYGIGSPPVIQFGKEALKKRILPGIFAGEKRICLCITEPDAGSDVANLTTTAEKTSDGKYYIVNGIKKWITNGIWADYFTVAVRTGEEGMDGISVLLIEKTFPGVKVRRMDTQGMLSSGSTYIEFDDVKVPVENLLGKENKGFKVVMNNFNHERIGIIIQAIRLSRVCYEESIKYAHKRETFGKKLIDHAVIRNKLAQMSIRIEATYAWLENLVYQCEKMDQTEAMLRLGGAIAGCKAMATQTFEMCAREASQIFGGLAYTRGGKGGKVERLYREVRAYAIPGGSEEIMLDLAIRQSVKVHKFLGAKL</sequence>
<comment type="similarity">
    <text evidence="2">Belongs to the acyl-CoA dehydrogenase family.</text>
</comment>
<dbReference type="Gene3D" id="2.40.110.10">
    <property type="entry name" value="Butyryl-CoA Dehydrogenase, subunit A, domain 2"/>
    <property type="match status" value="1"/>
</dbReference>
<dbReference type="InterPro" id="IPR037069">
    <property type="entry name" value="AcylCoA_DH/ox_N_sf"/>
</dbReference>
<dbReference type="OrthoDB" id="10254877at2759"/>
<keyword evidence="8" id="KW-0408">Iron</keyword>
<evidence type="ECO:0000313" key="10">
    <source>
        <dbReference type="EMBL" id="ODQ67526.1"/>
    </source>
</evidence>
<evidence type="ECO:0000259" key="9">
    <source>
        <dbReference type="PROSITE" id="PS50255"/>
    </source>
</evidence>
<organism evidence="10 11">
    <name type="scientific">Nadsonia fulvescens var. elongata DSM 6958</name>
    <dbReference type="NCBI Taxonomy" id="857566"/>
    <lineage>
        <taxon>Eukaryota</taxon>
        <taxon>Fungi</taxon>
        <taxon>Dikarya</taxon>
        <taxon>Ascomycota</taxon>
        <taxon>Saccharomycotina</taxon>
        <taxon>Dipodascomycetes</taxon>
        <taxon>Dipodascales</taxon>
        <taxon>Dipodascales incertae sedis</taxon>
        <taxon>Nadsonia</taxon>
    </lineage>
</organism>
<dbReference type="Proteomes" id="UP000095009">
    <property type="component" value="Unassembled WGS sequence"/>
</dbReference>
<dbReference type="Pfam" id="PF00173">
    <property type="entry name" value="Cyt-b5"/>
    <property type="match status" value="1"/>
</dbReference>
<feature type="domain" description="Cytochrome b5 heme-binding" evidence="9">
    <location>
        <begin position="7"/>
        <end position="84"/>
    </location>
</feature>
<dbReference type="InterPro" id="IPR013786">
    <property type="entry name" value="AcylCoA_DH/ox_N"/>
</dbReference>
<dbReference type="InterPro" id="IPR036400">
    <property type="entry name" value="Cyt_B5-like_heme/steroid_sf"/>
</dbReference>
<dbReference type="AlphaFoldDB" id="A0A1E3PQ18"/>
<dbReference type="InterPro" id="IPR009075">
    <property type="entry name" value="AcylCo_DH/oxidase_C"/>
</dbReference>
<evidence type="ECO:0000256" key="2">
    <source>
        <dbReference type="ARBA" id="ARBA00009347"/>
    </source>
</evidence>
<dbReference type="Pfam" id="PF00441">
    <property type="entry name" value="Acyl-CoA_dh_1"/>
    <property type="match status" value="1"/>
</dbReference>
<dbReference type="STRING" id="857566.A0A1E3PQ18"/>
<dbReference type="Gene3D" id="1.20.140.10">
    <property type="entry name" value="Butyryl-CoA Dehydrogenase, subunit A, domain 3"/>
    <property type="match status" value="1"/>
</dbReference>
<dbReference type="GO" id="GO:0046872">
    <property type="term" value="F:metal ion binding"/>
    <property type="evidence" value="ECO:0007669"/>
    <property type="project" value="UniProtKB-KW"/>
</dbReference>
<keyword evidence="7" id="KW-0560">Oxidoreductase</keyword>
<comment type="cofactor">
    <cofactor evidence="1">
        <name>FAD</name>
        <dbReference type="ChEBI" id="CHEBI:57692"/>
    </cofactor>
</comment>
<dbReference type="GO" id="GO:0050660">
    <property type="term" value="F:flavin adenine dinucleotide binding"/>
    <property type="evidence" value="ECO:0007669"/>
    <property type="project" value="InterPro"/>
</dbReference>
<dbReference type="InterPro" id="IPR050741">
    <property type="entry name" value="Acyl-CoA_dehydrogenase"/>
</dbReference>
<gene>
    <name evidence="10" type="ORF">NADFUDRAFT_81981</name>
</gene>
<dbReference type="GO" id="GO:0005737">
    <property type="term" value="C:cytoplasm"/>
    <property type="evidence" value="ECO:0007669"/>
    <property type="project" value="TreeGrafter"/>
</dbReference>
<dbReference type="Gene3D" id="1.10.540.10">
    <property type="entry name" value="Acyl-CoA dehydrogenase/oxidase, N-terminal domain"/>
    <property type="match status" value="1"/>
</dbReference>
<dbReference type="Pfam" id="PF02770">
    <property type="entry name" value="Acyl-CoA_dh_M"/>
    <property type="match status" value="1"/>
</dbReference>
<accession>A0A1E3PQ18</accession>
<evidence type="ECO:0000256" key="1">
    <source>
        <dbReference type="ARBA" id="ARBA00001974"/>
    </source>
</evidence>
<dbReference type="FunFam" id="3.10.120.10:FF:000007">
    <property type="entry name" value="Sulfite oxidase, mitochondrial"/>
    <property type="match status" value="1"/>
</dbReference>
<proteinExistence type="inferred from homology"/>
<dbReference type="InterPro" id="IPR009100">
    <property type="entry name" value="AcylCoA_DH/oxidase_NM_dom_sf"/>
</dbReference>
<keyword evidence="5" id="KW-0479">Metal-binding</keyword>
<evidence type="ECO:0000256" key="4">
    <source>
        <dbReference type="ARBA" id="ARBA00022630"/>
    </source>
</evidence>
<keyword evidence="3" id="KW-0349">Heme</keyword>
<dbReference type="SMART" id="SM01117">
    <property type="entry name" value="Cyt-b5"/>
    <property type="match status" value="1"/>
</dbReference>
<dbReference type="InterPro" id="IPR006091">
    <property type="entry name" value="Acyl-CoA_Oxase/DH_mid-dom"/>
</dbReference>
<evidence type="ECO:0000256" key="5">
    <source>
        <dbReference type="ARBA" id="ARBA00022723"/>
    </source>
</evidence>
<dbReference type="InterPro" id="IPR036250">
    <property type="entry name" value="AcylCo_DH-like_C"/>
</dbReference>
<dbReference type="EMBL" id="KV454407">
    <property type="protein sequence ID" value="ODQ67526.1"/>
    <property type="molecule type" value="Genomic_DNA"/>
</dbReference>
<dbReference type="Pfam" id="PF02771">
    <property type="entry name" value="Acyl-CoA_dh_N"/>
    <property type="match status" value="1"/>
</dbReference>
<dbReference type="GO" id="GO:0033539">
    <property type="term" value="P:fatty acid beta-oxidation using acyl-CoA dehydrogenase"/>
    <property type="evidence" value="ECO:0007669"/>
    <property type="project" value="TreeGrafter"/>
</dbReference>
<protein>
    <submittedName>
        <fullName evidence="10">Acyl-CoA dehydrogenase NM domain-like protein</fullName>
    </submittedName>
</protein>